<accession>E6XSD4</accession>
<sequence length="117" mass="12996" precursor="true">MDLKSIRNSIYFSAFCIGGSMLIAAAIVDNSINLNTKTLNDIDFRLSFTNSNLDSISTKLTPVQSDNTKLDVTKLDKSALQYLVEQCVEVRTGQFKTSDIEKLNKRACLKEITGLNL</sequence>
<evidence type="ECO:0000313" key="2">
    <source>
        <dbReference type="EMBL" id="ADV56142.1"/>
    </source>
</evidence>
<name>E6XSD4_SHEP2</name>
<dbReference type="EMBL" id="CP002457">
    <property type="protein sequence ID" value="ADV56142.1"/>
    <property type="molecule type" value="Genomic_DNA"/>
</dbReference>
<dbReference type="Proteomes" id="UP000008209">
    <property type="component" value="Chromosome"/>
</dbReference>
<keyword evidence="1" id="KW-0812">Transmembrane</keyword>
<organism evidence="2 3">
    <name type="scientific">Shewanella putrefaciens (strain 200)</name>
    <dbReference type="NCBI Taxonomy" id="399804"/>
    <lineage>
        <taxon>Bacteria</taxon>
        <taxon>Pseudomonadati</taxon>
        <taxon>Pseudomonadota</taxon>
        <taxon>Gammaproteobacteria</taxon>
        <taxon>Alteromonadales</taxon>
        <taxon>Shewanellaceae</taxon>
        <taxon>Shewanella</taxon>
    </lineage>
</organism>
<dbReference type="HOGENOM" id="CLU_2083247_0_0_6"/>
<keyword evidence="1" id="KW-0472">Membrane</keyword>
<feature type="transmembrane region" description="Helical" evidence="1">
    <location>
        <begin position="9"/>
        <end position="28"/>
    </location>
</feature>
<evidence type="ECO:0000256" key="1">
    <source>
        <dbReference type="SAM" id="Phobius"/>
    </source>
</evidence>
<dbReference type="KEGG" id="shp:Sput200_3768"/>
<dbReference type="AlphaFoldDB" id="E6XSD4"/>
<gene>
    <name evidence="2" type="ordered locus">Sput200_3768</name>
</gene>
<keyword evidence="1" id="KW-1133">Transmembrane helix</keyword>
<proteinExistence type="predicted"/>
<protein>
    <submittedName>
        <fullName evidence="2">Uncharacterized protein</fullName>
    </submittedName>
</protein>
<reference evidence="2 3" key="1">
    <citation type="submission" date="2011-01" db="EMBL/GenBank/DDBJ databases">
        <title>Complete sequence of Shewanella putrefaciens 200.</title>
        <authorList>
            <consortium name="US DOE Joint Genome Institute"/>
            <person name="Lucas S."/>
            <person name="Copeland A."/>
            <person name="Lapidus A."/>
            <person name="Cheng J.-F."/>
            <person name="Bruce D."/>
            <person name="Goodwin L."/>
            <person name="Pitluck S."/>
            <person name="Munk A.C."/>
            <person name="Detter J.C."/>
            <person name="Han C."/>
            <person name="Tapia R."/>
            <person name="Land M."/>
            <person name="Hauser L."/>
            <person name="Chang Y.-J."/>
            <person name="Jeffries C."/>
            <person name="Kyrpides N."/>
            <person name="Ivanova N."/>
            <person name="Mikhailova N."/>
            <person name="Kolker E."/>
            <person name="Lawrence C."/>
            <person name="McCue L.A."/>
            <person name="DiChristina T."/>
            <person name="Nealson K."/>
            <person name="Fredrickson J.K."/>
            <person name="Woyke T."/>
        </authorList>
    </citation>
    <scope>NUCLEOTIDE SEQUENCE [LARGE SCALE GENOMIC DNA]</scope>
    <source>
        <strain evidence="2 3">200</strain>
    </source>
</reference>
<evidence type="ECO:0000313" key="3">
    <source>
        <dbReference type="Proteomes" id="UP000008209"/>
    </source>
</evidence>